<proteinExistence type="inferred from homology"/>
<keyword evidence="8" id="KW-1185">Reference proteome</keyword>
<dbReference type="SUPFAM" id="SSF118010">
    <property type="entry name" value="TM1457-like"/>
    <property type="match status" value="1"/>
</dbReference>
<evidence type="ECO:0000256" key="4">
    <source>
        <dbReference type="ARBA" id="ARBA00022807"/>
    </source>
</evidence>
<sequence length="110" mass="11765">MIEVNVDRNRNGDIVAFSMSGHAEAGPYGYDIVCAGASAVSFGAVNAVSALCDVELDVDMQNDGGYLRCALNDAIQGRRREDVQLLLEGMVVSLESIAEEYGEHINILDA</sequence>
<keyword evidence="2" id="KW-0645">Protease</keyword>
<dbReference type="GO" id="GO:0006508">
    <property type="term" value="P:proteolysis"/>
    <property type="evidence" value="ECO:0007669"/>
    <property type="project" value="UniProtKB-KW"/>
</dbReference>
<dbReference type="NCBIfam" id="NF011126">
    <property type="entry name" value="PRK14553.1-6"/>
    <property type="match status" value="1"/>
</dbReference>
<comment type="similarity">
    <text evidence="5">Belongs to the Prp family.</text>
</comment>
<evidence type="ECO:0000256" key="2">
    <source>
        <dbReference type="ARBA" id="ARBA00022670"/>
    </source>
</evidence>
<dbReference type="GO" id="GO:0008234">
    <property type="term" value="F:cysteine-type peptidase activity"/>
    <property type="evidence" value="ECO:0007669"/>
    <property type="project" value="UniProtKB-KW"/>
</dbReference>
<dbReference type="RefSeq" id="WP_091274515.1">
    <property type="nucleotide sequence ID" value="NZ_FNDK01000016.1"/>
</dbReference>
<dbReference type="Gene3D" id="3.30.70.1490">
    <property type="entry name" value="Cysteine protease Prp"/>
    <property type="match status" value="1"/>
</dbReference>
<dbReference type="PANTHER" id="PTHR39178:SF1">
    <property type="entry name" value="RIBOSOMAL-PROCESSING CYSTEINE PROTEASE PRP"/>
    <property type="match status" value="1"/>
</dbReference>
<evidence type="ECO:0000313" key="8">
    <source>
        <dbReference type="Proteomes" id="UP000199163"/>
    </source>
</evidence>
<name>A0A1G8GMZ5_9BACI</name>
<reference evidence="7 8" key="1">
    <citation type="submission" date="2016-10" db="EMBL/GenBank/DDBJ databases">
        <authorList>
            <person name="de Groot N.N."/>
        </authorList>
    </citation>
    <scope>NUCLEOTIDE SEQUENCE [LARGE SCALE GENOMIC DNA]</scope>
    <source>
        <strain evidence="7 8">DSM 21632</strain>
    </source>
</reference>
<dbReference type="AlphaFoldDB" id="A0A1G8GMZ5"/>
<keyword evidence="4" id="KW-0788">Thiol protease</keyword>
<organism evidence="7 8">
    <name type="scientific">Alteribacillus persepolensis</name>
    <dbReference type="NCBI Taxonomy" id="568899"/>
    <lineage>
        <taxon>Bacteria</taxon>
        <taxon>Bacillati</taxon>
        <taxon>Bacillota</taxon>
        <taxon>Bacilli</taxon>
        <taxon>Bacillales</taxon>
        <taxon>Bacillaceae</taxon>
        <taxon>Alteribacillus</taxon>
    </lineage>
</organism>
<dbReference type="InterPro" id="IPR007422">
    <property type="entry name" value="Peptidase_Prp"/>
</dbReference>
<evidence type="ECO:0000256" key="3">
    <source>
        <dbReference type="ARBA" id="ARBA00022801"/>
    </source>
</evidence>
<evidence type="ECO:0000256" key="5">
    <source>
        <dbReference type="ARBA" id="ARBA00044503"/>
    </source>
</evidence>
<evidence type="ECO:0000313" key="7">
    <source>
        <dbReference type="EMBL" id="SDH95754.1"/>
    </source>
</evidence>
<dbReference type="Proteomes" id="UP000199163">
    <property type="component" value="Unassembled WGS sequence"/>
</dbReference>
<evidence type="ECO:0000256" key="6">
    <source>
        <dbReference type="ARBA" id="ARBA00044538"/>
    </source>
</evidence>
<protein>
    <recommendedName>
        <fullName evidence="6">Ribosomal processing cysteine protease Prp</fullName>
    </recommendedName>
</protein>
<keyword evidence="3" id="KW-0378">Hydrolase</keyword>
<accession>A0A1G8GMZ5</accession>
<dbReference type="OrthoDB" id="48998at2"/>
<dbReference type="EMBL" id="FNDK01000016">
    <property type="protein sequence ID" value="SDH95754.1"/>
    <property type="molecule type" value="Genomic_DNA"/>
</dbReference>
<dbReference type="PANTHER" id="PTHR39178">
    <property type="entry name" value="HYPOTHETICAL RIBOSOME-ASSOCIATED PROTEIN"/>
    <property type="match status" value="1"/>
</dbReference>
<dbReference type="CDD" id="cd16332">
    <property type="entry name" value="Prp-like"/>
    <property type="match status" value="1"/>
</dbReference>
<dbReference type="GO" id="GO:0042254">
    <property type="term" value="P:ribosome biogenesis"/>
    <property type="evidence" value="ECO:0007669"/>
    <property type="project" value="UniProtKB-KW"/>
</dbReference>
<dbReference type="STRING" id="568899.SAMN05192534_11652"/>
<gene>
    <name evidence="7" type="ORF">SAMN05192534_11652</name>
</gene>
<keyword evidence="1" id="KW-0690">Ribosome biogenesis</keyword>
<dbReference type="Pfam" id="PF04327">
    <property type="entry name" value="Peptidase_Prp"/>
    <property type="match status" value="1"/>
</dbReference>
<evidence type="ECO:0000256" key="1">
    <source>
        <dbReference type="ARBA" id="ARBA00022517"/>
    </source>
</evidence>
<dbReference type="InterPro" id="IPR036764">
    <property type="entry name" value="Peptidase_Prp_sf"/>
</dbReference>